<protein>
    <recommendedName>
        <fullName evidence="4">Fatty acyl-CoA reductase</fullName>
        <ecNumber evidence="4">1.2.1.84</ecNumber>
    </recommendedName>
</protein>
<comment type="similarity">
    <text evidence="1 4">Belongs to the fatty acyl-CoA reductase family.</text>
</comment>
<comment type="caution">
    <text evidence="7">The sequence shown here is derived from an EMBL/GenBank/DDBJ whole genome shotgun (WGS) entry which is preliminary data.</text>
</comment>
<dbReference type="PANTHER" id="PTHR11011:SF99">
    <property type="entry name" value="FATTY ACYL-COA REDUCTASE 3"/>
    <property type="match status" value="1"/>
</dbReference>
<dbReference type="GO" id="GO:0035336">
    <property type="term" value="P:long-chain fatty-acyl-CoA metabolic process"/>
    <property type="evidence" value="ECO:0007669"/>
    <property type="project" value="TreeGrafter"/>
</dbReference>
<dbReference type="GO" id="GO:0010345">
    <property type="term" value="P:suberin biosynthetic process"/>
    <property type="evidence" value="ECO:0007669"/>
    <property type="project" value="TreeGrafter"/>
</dbReference>
<evidence type="ECO:0000313" key="8">
    <source>
        <dbReference type="Proteomes" id="UP001165190"/>
    </source>
</evidence>
<gene>
    <name evidence="7" type="ORF">HRI_001101400</name>
</gene>
<comment type="function">
    <text evidence="4">Catalyzes the reduction of fatty acyl-CoA to fatty alcohols.</text>
</comment>
<proteinExistence type="inferred from homology"/>
<dbReference type="GO" id="GO:0080019">
    <property type="term" value="F:alcohol-forming very long-chain fatty acyl-CoA reductase activity"/>
    <property type="evidence" value="ECO:0007669"/>
    <property type="project" value="InterPro"/>
</dbReference>
<dbReference type="PANTHER" id="PTHR11011">
    <property type="entry name" value="MALE STERILITY PROTEIN 2-RELATED"/>
    <property type="match status" value="1"/>
</dbReference>
<keyword evidence="4" id="KW-0560">Oxidoreductase</keyword>
<keyword evidence="8" id="KW-1185">Reference proteome</keyword>
<dbReference type="InterPro" id="IPR026055">
    <property type="entry name" value="FAR"/>
</dbReference>
<dbReference type="AlphaFoldDB" id="A0A9W7HC27"/>
<dbReference type="Gene3D" id="3.40.50.720">
    <property type="entry name" value="NAD(P)-binding Rossmann-like Domain"/>
    <property type="match status" value="1"/>
</dbReference>
<dbReference type="Proteomes" id="UP001165190">
    <property type="component" value="Unassembled WGS sequence"/>
</dbReference>
<dbReference type="SUPFAM" id="SSF51735">
    <property type="entry name" value="NAD(P)-binding Rossmann-fold domains"/>
    <property type="match status" value="1"/>
</dbReference>
<dbReference type="Pfam" id="PF03015">
    <property type="entry name" value="Sterile"/>
    <property type="match status" value="1"/>
</dbReference>
<keyword evidence="2 4" id="KW-0444">Lipid biosynthesis</keyword>
<evidence type="ECO:0000313" key="7">
    <source>
        <dbReference type="EMBL" id="GMI74321.1"/>
    </source>
</evidence>
<organism evidence="7 8">
    <name type="scientific">Hibiscus trionum</name>
    <name type="common">Flower of an hour</name>
    <dbReference type="NCBI Taxonomy" id="183268"/>
    <lineage>
        <taxon>Eukaryota</taxon>
        <taxon>Viridiplantae</taxon>
        <taxon>Streptophyta</taxon>
        <taxon>Embryophyta</taxon>
        <taxon>Tracheophyta</taxon>
        <taxon>Spermatophyta</taxon>
        <taxon>Magnoliopsida</taxon>
        <taxon>eudicotyledons</taxon>
        <taxon>Gunneridae</taxon>
        <taxon>Pentapetalae</taxon>
        <taxon>rosids</taxon>
        <taxon>malvids</taxon>
        <taxon>Malvales</taxon>
        <taxon>Malvaceae</taxon>
        <taxon>Malvoideae</taxon>
        <taxon>Hibiscus</taxon>
    </lineage>
</organism>
<dbReference type="EMBL" id="BSYR01000010">
    <property type="protein sequence ID" value="GMI74321.1"/>
    <property type="molecule type" value="Genomic_DNA"/>
</dbReference>
<feature type="domain" description="Thioester reductase (TE)" evidence="6">
    <location>
        <begin position="29"/>
        <end position="78"/>
    </location>
</feature>
<dbReference type="InterPro" id="IPR036291">
    <property type="entry name" value="NAD(P)-bd_dom_sf"/>
</dbReference>
<dbReference type="InterPro" id="IPR013120">
    <property type="entry name" value="FAR_NAD-bd"/>
</dbReference>
<evidence type="ECO:0000259" key="5">
    <source>
        <dbReference type="Pfam" id="PF03015"/>
    </source>
</evidence>
<evidence type="ECO:0000256" key="3">
    <source>
        <dbReference type="ARBA" id="ARBA00023098"/>
    </source>
</evidence>
<accession>A0A9W7HC27</accession>
<evidence type="ECO:0000256" key="2">
    <source>
        <dbReference type="ARBA" id="ARBA00022516"/>
    </source>
</evidence>
<evidence type="ECO:0000256" key="4">
    <source>
        <dbReference type="RuleBase" id="RU363097"/>
    </source>
</evidence>
<keyword evidence="4" id="KW-0521">NADP</keyword>
<comment type="catalytic activity">
    <reaction evidence="4">
        <text>a long-chain fatty acyl-CoA + 2 NADPH + 2 H(+) = a long-chain primary fatty alcohol + 2 NADP(+) + CoA</text>
        <dbReference type="Rhea" id="RHEA:52716"/>
        <dbReference type="ChEBI" id="CHEBI:15378"/>
        <dbReference type="ChEBI" id="CHEBI:57287"/>
        <dbReference type="ChEBI" id="CHEBI:57783"/>
        <dbReference type="ChEBI" id="CHEBI:58349"/>
        <dbReference type="ChEBI" id="CHEBI:77396"/>
        <dbReference type="ChEBI" id="CHEBI:83139"/>
        <dbReference type="EC" id="1.2.1.84"/>
    </reaction>
</comment>
<dbReference type="Pfam" id="PF07993">
    <property type="entry name" value="NAD_binding_4"/>
    <property type="match status" value="1"/>
</dbReference>
<dbReference type="CDD" id="cd09071">
    <property type="entry name" value="FAR_C"/>
    <property type="match status" value="1"/>
</dbReference>
<keyword evidence="3 4" id="KW-0443">Lipid metabolism</keyword>
<dbReference type="EC" id="1.2.1.84" evidence="4"/>
<evidence type="ECO:0000259" key="6">
    <source>
        <dbReference type="Pfam" id="PF07993"/>
    </source>
</evidence>
<evidence type="ECO:0000256" key="1">
    <source>
        <dbReference type="ARBA" id="ARBA00005928"/>
    </source>
</evidence>
<sequence length="278" mass="32193">MGETLNGVSGLDINVEKEIVEHKLNELRMKGASDKEITRAMKDLGIQRARFYGWPNTYAFSKAMGEMVVGELKERLPIGKLPFFIGDVDSVLDLIPADMVVNAMIVAIIAHASKQPSETIYQVGSSMRNPVKYCNVQDFAFRYFSNKPWINNDGKPVIFGTKIRVLDSMPSFHQYMALRYLLPLKGLGLVNTAFCHLFQGIYSNLKRKINYVTRMVDIYRPYLFNEAIFDYINIEKLRMSARSSLEEYDMFYFDPKCIDWDYYFMNIHIPGIVKYIFK</sequence>
<dbReference type="InterPro" id="IPR033640">
    <property type="entry name" value="FAR_C"/>
</dbReference>
<dbReference type="OrthoDB" id="429813at2759"/>
<dbReference type="GO" id="GO:0102965">
    <property type="term" value="F:alcohol-forming long-chain fatty acyl-CoA reductase activity"/>
    <property type="evidence" value="ECO:0007669"/>
    <property type="project" value="UniProtKB-EC"/>
</dbReference>
<name>A0A9W7HC27_HIBTR</name>
<reference evidence="7" key="1">
    <citation type="submission" date="2023-05" db="EMBL/GenBank/DDBJ databases">
        <title>Genome and transcriptome analyses reveal genes involved in the formation of fine ridges on petal epidermal cells in Hibiscus trionum.</title>
        <authorList>
            <person name="Koshimizu S."/>
            <person name="Masuda S."/>
            <person name="Ishii T."/>
            <person name="Shirasu K."/>
            <person name="Hoshino A."/>
            <person name="Arita M."/>
        </authorList>
    </citation>
    <scope>NUCLEOTIDE SEQUENCE</scope>
    <source>
        <strain evidence="7">Hamamatsu line</strain>
    </source>
</reference>
<feature type="domain" description="Fatty acyl-CoA reductase C-terminal" evidence="5">
    <location>
        <begin position="180"/>
        <end position="278"/>
    </location>
</feature>